<comment type="caution">
    <text evidence="4">The sequence shown here is derived from an EMBL/GenBank/DDBJ whole genome shotgun (WGS) entry which is preliminary data.</text>
</comment>
<accession>A0A8S0WDJ1</accession>
<dbReference type="InterPro" id="IPR003511">
    <property type="entry name" value="HORMA_dom"/>
</dbReference>
<evidence type="ECO:0000259" key="3">
    <source>
        <dbReference type="PROSITE" id="PS50815"/>
    </source>
</evidence>
<reference evidence="4 5" key="1">
    <citation type="submission" date="2020-01" db="EMBL/GenBank/DDBJ databases">
        <authorList>
            <person name="Gupta K D."/>
        </authorList>
    </citation>
    <scope>NUCLEOTIDE SEQUENCE [LARGE SCALE GENOMIC DNA]</scope>
</reference>
<dbReference type="PANTHER" id="PTHR11842">
    <property type="entry name" value="MITOTIC SPINDLE ASSEMBLY CHECKPOINT PROTEIN MAD2"/>
    <property type="match status" value="1"/>
</dbReference>
<evidence type="ECO:0000256" key="1">
    <source>
        <dbReference type="ARBA" id="ARBA00010348"/>
    </source>
</evidence>
<dbReference type="AlphaFoldDB" id="A0A8S0WDJ1"/>
<proteinExistence type="inferred from homology"/>
<dbReference type="SUPFAM" id="SSF56019">
    <property type="entry name" value="The spindle assembly checkpoint protein mad2"/>
    <property type="match status" value="1"/>
</dbReference>
<evidence type="ECO:0000256" key="2">
    <source>
        <dbReference type="SAM" id="MobiDB-lite"/>
    </source>
</evidence>
<organism evidence="4 5">
    <name type="scientific">Cyclocybe aegerita</name>
    <name type="common">Black poplar mushroom</name>
    <name type="synonym">Agrocybe aegerita</name>
    <dbReference type="NCBI Taxonomy" id="1973307"/>
    <lineage>
        <taxon>Eukaryota</taxon>
        <taxon>Fungi</taxon>
        <taxon>Dikarya</taxon>
        <taxon>Basidiomycota</taxon>
        <taxon>Agaricomycotina</taxon>
        <taxon>Agaricomycetes</taxon>
        <taxon>Agaricomycetidae</taxon>
        <taxon>Agaricales</taxon>
        <taxon>Agaricineae</taxon>
        <taxon>Bolbitiaceae</taxon>
        <taxon>Cyclocybe</taxon>
    </lineage>
</organism>
<dbReference type="PROSITE" id="PS50815">
    <property type="entry name" value="HORMA"/>
    <property type="match status" value="1"/>
</dbReference>
<dbReference type="InterPro" id="IPR045091">
    <property type="entry name" value="Mad2-like"/>
</dbReference>
<keyword evidence="5" id="KW-1185">Reference proteome</keyword>
<feature type="domain" description="HORMA" evidence="3">
    <location>
        <begin position="11"/>
        <end position="211"/>
    </location>
</feature>
<protein>
    <recommendedName>
        <fullName evidence="3">HORMA domain-containing protein</fullName>
    </recommendedName>
</protein>
<dbReference type="Pfam" id="PF02301">
    <property type="entry name" value="HORMA"/>
    <property type="match status" value="1"/>
</dbReference>
<dbReference type="OrthoDB" id="21254at2759"/>
<dbReference type="EMBL" id="CACVBS010000051">
    <property type="protein sequence ID" value="CAA7265930.1"/>
    <property type="molecule type" value="Genomic_DNA"/>
</dbReference>
<dbReference type="GO" id="GO:0016035">
    <property type="term" value="C:zeta DNA polymerase complex"/>
    <property type="evidence" value="ECO:0007669"/>
    <property type="project" value="TreeGrafter"/>
</dbReference>
<evidence type="ECO:0000313" key="5">
    <source>
        <dbReference type="Proteomes" id="UP000467700"/>
    </source>
</evidence>
<name>A0A8S0WDJ1_CYCAE</name>
<dbReference type="InterPro" id="IPR036570">
    <property type="entry name" value="HORMA_dom_sf"/>
</dbReference>
<feature type="region of interest" description="Disordered" evidence="2">
    <location>
        <begin position="219"/>
        <end position="249"/>
    </location>
</feature>
<dbReference type="Proteomes" id="UP000467700">
    <property type="component" value="Unassembled WGS sequence"/>
</dbReference>
<comment type="similarity">
    <text evidence="1">Belongs to the MAD2 family.</text>
</comment>
<evidence type="ECO:0000313" key="4">
    <source>
        <dbReference type="EMBL" id="CAA7265930.1"/>
    </source>
</evidence>
<dbReference type="PANTHER" id="PTHR11842:SF10">
    <property type="entry name" value="MITOTIC SPINDLE ASSEMBLY CHECKPOINT PROTEIN MAD2B"/>
    <property type="match status" value="1"/>
</dbReference>
<gene>
    <name evidence="4" type="ORF">AAE3_LOCUS8052</name>
</gene>
<dbReference type="Gene3D" id="3.30.900.10">
    <property type="entry name" value="HORMA domain"/>
    <property type="match status" value="1"/>
</dbReference>
<sequence length="249" mass="27739">MSDSEETLTFNQTVRAITEFIEVAIHTILYVRQVYPAEIFVRRKKYDTPVFQSRHPVLNEYISGAVKAVGDELARGKVDKAVIVIKDKEQIALERFIFSVDTMIEVEGYNKDTGVEDAMTPSSLGQYFRSFMIKLNMIEAQMGQMYLGDDISFAVVIELKDDAAPIHSNTKDPPPWIPAATQHTTPGTSNKSELHLIRAVNTGIINLSLAVQESGEKLAKYKPIPKKPPKQKPPVEAVAEEPAKGPNIQ</sequence>